<keyword evidence="4" id="KW-0067">ATP-binding</keyword>
<dbReference type="InterPro" id="IPR006195">
    <property type="entry name" value="aa-tRNA-synth_II"/>
</dbReference>
<dbReference type="InterPro" id="IPR004364">
    <property type="entry name" value="Aa-tRNA-synt_II"/>
</dbReference>
<evidence type="ECO:0000256" key="6">
    <source>
        <dbReference type="ARBA" id="ARBA00030563"/>
    </source>
</evidence>
<dbReference type="InterPro" id="IPR045864">
    <property type="entry name" value="aa-tRNA-synth_II/BPL/LPL"/>
</dbReference>
<evidence type="ECO:0000256" key="5">
    <source>
        <dbReference type="ARBA" id="ARBA00023146"/>
    </source>
</evidence>
<dbReference type="GeneID" id="28821135"/>
<dbReference type="KEGG" id="psco:LY89DRAFT_634736"/>
<dbReference type="CDD" id="cd04322">
    <property type="entry name" value="LysRS_N"/>
    <property type="match status" value="1"/>
</dbReference>
<dbReference type="EMBL" id="KQ947404">
    <property type="protein sequence ID" value="KUJ24569.1"/>
    <property type="molecule type" value="Genomic_DNA"/>
</dbReference>
<dbReference type="Pfam" id="PF00152">
    <property type="entry name" value="tRNA-synt_2"/>
    <property type="match status" value="1"/>
</dbReference>
<dbReference type="Proteomes" id="UP000070700">
    <property type="component" value="Unassembled WGS sequence"/>
</dbReference>
<sequence>MNPSNGLRFLRPYLQKEVCAVSKSAYLRFFSTSRARCHRGEKISTANAHNGSLRVVGDPRKLRERIDELKKAGALEWPRIKSDNETLRIADFEEKFKHIGINQKLPDELVRINGRLKGFRVAGSKLVFLDLVQDGVSTQVLLEKKSLNPVHDVDPKAFKNFYHLIRRGDIVSAYGVPHRTSSGQLSVVAHELPRILSPSLTLLPSKLDDRETRIRNRHVDLLVNHEVAQTLKLRSHMIQHMRDFLLKDGFLEVQTPLISDKASGAVAKPFTTVATEFSEKQLALRIAPEIWLKRLVIGGMDRVFEIGPAFRNEGLDATHNPEFTTCEFYKSFADLEELIVMTENMLSGMAKLVISLQETSLEALPKLDPNLFVMPFRRISFIPAIEESLGEKLPDLSSADAEERLVALFTKHSLPFPSSPTLPRLLDKLASIFIEPSCTSPTFITHHPACMAPLSKSFLDHQSRQLVSARAELFIQNREIANMYEEENSPFEQREKFVQQLKWKDEENRASSGVDESYLEALEWGLPPTGGWGCGVDRLVMLFSGAKRISDVLAFGSLRNVVNLGRDGADVVGKEKGKESEADEKVDV</sequence>
<dbReference type="PRINTS" id="PR00982">
    <property type="entry name" value="TRNASYNTHLYS"/>
</dbReference>
<dbReference type="InParanoid" id="A0A194XWY4"/>
<dbReference type="GO" id="GO:0000049">
    <property type="term" value="F:tRNA binding"/>
    <property type="evidence" value="ECO:0007669"/>
    <property type="project" value="TreeGrafter"/>
</dbReference>
<dbReference type="RefSeq" id="XP_018078924.1">
    <property type="nucleotide sequence ID" value="XM_018211409.1"/>
</dbReference>
<keyword evidence="3" id="KW-0547">Nucleotide-binding</keyword>
<organism evidence="8 9">
    <name type="scientific">Mollisia scopiformis</name>
    <name type="common">Conifer needle endophyte fungus</name>
    <name type="synonym">Phialocephala scopiformis</name>
    <dbReference type="NCBI Taxonomy" id="149040"/>
    <lineage>
        <taxon>Eukaryota</taxon>
        <taxon>Fungi</taxon>
        <taxon>Dikarya</taxon>
        <taxon>Ascomycota</taxon>
        <taxon>Pezizomycotina</taxon>
        <taxon>Leotiomycetes</taxon>
        <taxon>Helotiales</taxon>
        <taxon>Mollisiaceae</taxon>
        <taxon>Mollisia</taxon>
    </lineage>
</organism>
<dbReference type="SUPFAM" id="SSF50249">
    <property type="entry name" value="Nucleic acid-binding proteins"/>
    <property type="match status" value="1"/>
</dbReference>
<evidence type="ECO:0000256" key="2">
    <source>
        <dbReference type="ARBA" id="ARBA00022598"/>
    </source>
</evidence>
<dbReference type="PANTHER" id="PTHR42918:SF5">
    <property type="entry name" value="LYSINE--TRNA LIGASE, MITOCHONDRIAL"/>
    <property type="match status" value="1"/>
</dbReference>
<keyword evidence="5 8" id="KW-0030">Aminoacyl-tRNA synthetase</keyword>
<evidence type="ECO:0000313" key="8">
    <source>
        <dbReference type="EMBL" id="KUJ24569.1"/>
    </source>
</evidence>
<protein>
    <recommendedName>
        <fullName evidence="1">lysine--tRNA ligase</fullName>
        <ecNumber evidence="1">6.1.1.6</ecNumber>
    </recommendedName>
    <alternativeName>
        <fullName evidence="6">Lysyl-tRNA synthetase</fullName>
    </alternativeName>
</protein>
<dbReference type="FunFam" id="3.30.930.10:FF:000094">
    <property type="entry name" value="Lysine--tRNA ligase, mitochondrial"/>
    <property type="match status" value="1"/>
</dbReference>
<dbReference type="InterPro" id="IPR018149">
    <property type="entry name" value="Lys-tRNA-synth_II_C"/>
</dbReference>
<dbReference type="InterPro" id="IPR002313">
    <property type="entry name" value="Lys-tRNA-ligase_II"/>
</dbReference>
<dbReference type="GO" id="GO:0005524">
    <property type="term" value="F:ATP binding"/>
    <property type="evidence" value="ECO:0007669"/>
    <property type="project" value="UniProtKB-KW"/>
</dbReference>
<dbReference type="Gene3D" id="3.30.930.10">
    <property type="entry name" value="Bira Bifunctional Protein, Domain 2"/>
    <property type="match status" value="1"/>
</dbReference>
<feature type="domain" description="Aminoacyl-transfer RNA synthetases class-II family profile" evidence="7">
    <location>
        <begin position="231"/>
        <end position="543"/>
    </location>
</feature>
<dbReference type="OrthoDB" id="21243at2759"/>
<reference evidence="8 9" key="1">
    <citation type="submission" date="2015-10" db="EMBL/GenBank/DDBJ databases">
        <title>Full genome of DAOMC 229536 Phialocephala scopiformis, a fungal endophyte of spruce producing the potent anti-insectan compound rugulosin.</title>
        <authorList>
            <consortium name="DOE Joint Genome Institute"/>
            <person name="Walker A.K."/>
            <person name="Frasz S.L."/>
            <person name="Seifert K.A."/>
            <person name="Miller J.D."/>
            <person name="Mondo S.J."/>
            <person name="Labutti K."/>
            <person name="Lipzen A."/>
            <person name="Dockter R."/>
            <person name="Kennedy M."/>
            <person name="Grigoriev I.V."/>
            <person name="Spatafora J.W."/>
        </authorList>
    </citation>
    <scope>NUCLEOTIDE SEQUENCE [LARGE SCALE GENOMIC DNA]</scope>
    <source>
        <strain evidence="8 9">CBS 120377</strain>
    </source>
</reference>
<dbReference type="SUPFAM" id="SSF55681">
    <property type="entry name" value="Class II aaRS and biotin synthetases"/>
    <property type="match status" value="1"/>
</dbReference>
<dbReference type="PANTHER" id="PTHR42918">
    <property type="entry name" value="LYSYL-TRNA SYNTHETASE"/>
    <property type="match status" value="1"/>
</dbReference>
<evidence type="ECO:0000259" key="7">
    <source>
        <dbReference type="PROSITE" id="PS50862"/>
    </source>
</evidence>
<dbReference type="InterPro" id="IPR044136">
    <property type="entry name" value="Lys-tRNA-ligase_II_N"/>
</dbReference>
<dbReference type="InterPro" id="IPR012340">
    <property type="entry name" value="NA-bd_OB-fold"/>
</dbReference>
<gene>
    <name evidence="8" type="ORF">LY89DRAFT_634736</name>
</gene>
<evidence type="ECO:0000256" key="4">
    <source>
        <dbReference type="ARBA" id="ARBA00022840"/>
    </source>
</evidence>
<evidence type="ECO:0000256" key="3">
    <source>
        <dbReference type="ARBA" id="ARBA00022741"/>
    </source>
</evidence>
<dbReference type="GO" id="GO:0005739">
    <property type="term" value="C:mitochondrion"/>
    <property type="evidence" value="ECO:0007669"/>
    <property type="project" value="TreeGrafter"/>
</dbReference>
<accession>A0A194XWY4</accession>
<dbReference type="GO" id="GO:0070154">
    <property type="term" value="P:mitochondrial lysyl-tRNA aminoacylation"/>
    <property type="evidence" value="ECO:0007669"/>
    <property type="project" value="TreeGrafter"/>
</dbReference>
<keyword evidence="9" id="KW-1185">Reference proteome</keyword>
<dbReference type="AlphaFoldDB" id="A0A194XWY4"/>
<proteinExistence type="predicted"/>
<evidence type="ECO:0000256" key="1">
    <source>
        <dbReference type="ARBA" id="ARBA00013166"/>
    </source>
</evidence>
<dbReference type="PROSITE" id="PS50862">
    <property type="entry name" value="AA_TRNA_LIGASE_II"/>
    <property type="match status" value="1"/>
</dbReference>
<name>A0A194XWY4_MOLSC</name>
<dbReference type="Gene3D" id="2.40.50.140">
    <property type="entry name" value="Nucleic acid-binding proteins"/>
    <property type="match status" value="1"/>
</dbReference>
<dbReference type="STRING" id="149040.A0A194XWY4"/>
<dbReference type="NCBIfam" id="TIGR00499">
    <property type="entry name" value="lysS_bact"/>
    <property type="match status" value="1"/>
</dbReference>
<evidence type="ECO:0000313" key="9">
    <source>
        <dbReference type="Proteomes" id="UP000070700"/>
    </source>
</evidence>
<dbReference type="GO" id="GO:0004824">
    <property type="term" value="F:lysine-tRNA ligase activity"/>
    <property type="evidence" value="ECO:0007669"/>
    <property type="project" value="UniProtKB-EC"/>
</dbReference>
<keyword evidence="2" id="KW-0436">Ligase</keyword>
<dbReference type="EC" id="6.1.1.6" evidence="1"/>